<evidence type="ECO:0000313" key="1">
    <source>
        <dbReference type="EMBL" id="MRX71626.1"/>
    </source>
</evidence>
<dbReference type="Pfam" id="PF11213">
    <property type="entry name" value="DUF3006"/>
    <property type="match status" value="1"/>
</dbReference>
<dbReference type="RefSeq" id="WP_154306762.1">
    <property type="nucleotide sequence ID" value="NZ_WKKI01000006.1"/>
</dbReference>
<comment type="caution">
    <text evidence="1">The sequence shown here is derived from an EMBL/GenBank/DDBJ whole genome shotgun (WGS) entry which is preliminary data.</text>
</comment>
<name>A0A7X2IXH5_9BACI</name>
<protein>
    <submittedName>
        <fullName evidence="1">DUF3006 family protein</fullName>
    </submittedName>
</protein>
<proteinExistence type="predicted"/>
<dbReference type="Proteomes" id="UP000448867">
    <property type="component" value="Unassembled WGS sequence"/>
</dbReference>
<reference evidence="1 2" key="1">
    <citation type="submission" date="2019-11" db="EMBL/GenBank/DDBJ databases">
        <title>Bacillus lacus genome.</title>
        <authorList>
            <person name="Allen C.J."/>
            <person name="Newman J.D."/>
        </authorList>
    </citation>
    <scope>NUCLEOTIDE SEQUENCE [LARGE SCALE GENOMIC DNA]</scope>
    <source>
        <strain evidence="1 2">KCTC 33946</strain>
    </source>
</reference>
<sequence length="73" mass="8466">MDKERKLFIVDRLEGDYAVIEFGRETFPFPKEKLPPEMKEGDVLDIAITINAAATQERKQHIEALTNSLFRDE</sequence>
<dbReference type="Gene3D" id="6.20.120.50">
    <property type="match status" value="1"/>
</dbReference>
<dbReference type="EMBL" id="WKKI01000006">
    <property type="protein sequence ID" value="MRX71626.1"/>
    <property type="molecule type" value="Genomic_DNA"/>
</dbReference>
<gene>
    <name evidence="1" type="ORF">GJU40_05475</name>
</gene>
<dbReference type="InterPro" id="IPR021377">
    <property type="entry name" value="DUF3006"/>
</dbReference>
<evidence type="ECO:0000313" key="2">
    <source>
        <dbReference type="Proteomes" id="UP000448867"/>
    </source>
</evidence>
<dbReference type="AlphaFoldDB" id="A0A7X2IXH5"/>
<accession>A0A7X2IXH5</accession>
<keyword evidence="2" id="KW-1185">Reference proteome</keyword>
<organism evidence="1 2">
    <name type="scientific">Metabacillus lacus</name>
    <dbReference type="NCBI Taxonomy" id="1983721"/>
    <lineage>
        <taxon>Bacteria</taxon>
        <taxon>Bacillati</taxon>
        <taxon>Bacillota</taxon>
        <taxon>Bacilli</taxon>
        <taxon>Bacillales</taxon>
        <taxon>Bacillaceae</taxon>
        <taxon>Metabacillus</taxon>
    </lineage>
</organism>
<dbReference type="OrthoDB" id="164847at2"/>